<dbReference type="Proteomes" id="UP001180845">
    <property type="component" value="Unassembled WGS sequence"/>
</dbReference>
<evidence type="ECO:0000313" key="9">
    <source>
        <dbReference type="Proteomes" id="UP001180845"/>
    </source>
</evidence>
<dbReference type="AlphaFoldDB" id="A0AAE3ZJG6"/>
<dbReference type="Pfam" id="PF00389">
    <property type="entry name" value="2-Hacid_dh"/>
    <property type="match status" value="1"/>
</dbReference>
<evidence type="ECO:0000313" key="8">
    <source>
        <dbReference type="EMBL" id="MDR7304019.1"/>
    </source>
</evidence>
<dbReference type="GO" id="GO:0051287">
    <property type="term" value="F:NAD binding"/>
    <property type="evidence" value="ECO:0007669"/>
    <property type="project" value="InterPro"/>
</dbReference>
<organism evidence="8 9">
    <name type="scientific">Haloactinomyces albus</name>
    <dbReference type="NCBI Taxonomy" id="1352928"/>
    <lineage>
        <taxon>Bacteria</taxon>
        <taxon>Bacillati</taxon>
        <taxon>Actinomycetota</taxon>
        <taxon>Actinomycetes</taxon>
        <taxon>Actinopolysporales</taxon>
        <taxon>Actinopolysporaceae</taxon>
        <taxon>Haloactinomyces</taxon>
    </lineage>
</organism>
<dbReference type="Gene3D" id="3.40.50.720">
    <property type="entry name" value="NAD(P)-binding Rossmann-like Domain"/>
    <property type="match status" value="2"/>
</dbReference>
<dbReference type="CDD" id="cd12172">
    <property type="entry name" value="PGDH_like_2"/>
    <property type="match status" value="1"/>
</dbReference>
<accession>A0AAE3ZJG6</accession>
<keyword evidence="3 5" id="KW-0560">Oxidoreductase</keyword>
<dbReference type="FunFam" id="3.40.50.720:FF:000203">
    <property type="entry name" value="D-3-phosphoglycerate dehydrogenase (SerA)"/>
    <property type="match status" value="1"/>
</dbReference>
<sequence length="315" mass="33185">MNTVLITTPTFARFSDEPWDILKAVGEAVRPYDAQAMPSEELLARVPAADALIVGTDVVTAEVLDAAPRLRVVAKHGVGTDNIDVESAHRRGIRVVNAPGSNTQAVADLTFGLLLAAARSIIPAHSVVMHGRWDRLYGAEVSNKTLGIIGFGQIGRAVARRARGFDMRVLAHDPYTDPSAVADAGAVQATFRECVRNADFLSLHLPAAPDSGFLLDRAAIRAMRPGAYLVNAARGGLVDEAALAEALHDGHVAAAALDVFGEEPPEGSPLLHAPNVLCTPHIGACSYEANRNMGTAVANDIVRVLGGNEPTNAVY</sequence>
<dbReference type="InterPro" id="IPR029753">
    <property type="entry name" value="D-isomer_DH_CS"/>
</dbReference>
<comment type="caution">
    <text evidence="8">The sequence shown here is derived from an EMBL/GenBank/DDBJ whole genome shotgun (WGS) entry which is preliminary data.</text>
</comment>
<evidence type="ECO:0000259" key="6">
    <source>
        <dbReference type="Pfam" id="PF00389"/>
    </source>
</evidence>
<dbReference type="SUPFAM" id="SSF52283">
    <property type="entry name" value="Formate/glycerate dehydrogenase catalytic domain-like"/>
    <property type="match status" value="1"/>
</dbReference>
<dbReference type="SUPFAM" id="SSF51735">
    <property type="entry name" value="NAD(P)-binding Rossmann-fold domains"/>
    <property type="match status" value="1"/>
</dbReference>
<feature type="domain" description="D-isomer specific 2-hydroxyacid dehydrogenase catalytic" evidence="6">
    <location>
        <begin position="16"/>
        <end position="314"/>
    </location>
</feature>
<evidence type="ECO:0000256" key="5">
    <source>
        <dbReference type="RuleBase" id="RU003719"/>
    </source>
</evidence>
<evidence type="ECO:0000256" key="2">
    <source>
        <dbReference type="ARBA" id="ARBA00022605"/>
    </source>
</evidence>
<keyword evidence="2" id="KW-0028">Amino-acid biosynthesis</keyword>
<dbReference type="EMBL" id="JAVDXW010000001">
    <property type="protein sequence ID" value="MDR7304019.1"/>
    <property type="molecule type" value="Genomic_DNA"/>
</dbReference>
<proteinExistence type="inferred from homology"/>
<gene>
    <name evidence="8" type="ORF">JOF55_004200</name>
</gene>
<evidence type="ECO:0000256" key="4">
    <source>
        <dbReference type="ARBA" id="ARBA00023027"/>
    </source>
</evidence>
<dbReference type="PROSITE" id="PS00065">
    <property type="entry name" value="D_2_HYDROXYACID_DH_1"/>
    <property type="match status" value="1"/>
</dbReference>
<keyword evidence="4" id="KW-0520">NAD</keyword>
<feature type="domain" description="D-isomer specific 2-hydroxyacid dehydrogenase NAD-binding" evidence="7">
    <location>
        <begin position="111"/>
        <end position="283"/>
    </location>
</feature>
<dbReference type="InterPro" id="IPR036291">
    <property type="entry name" value="NAD(P)-bd_dom_sf"/>
</dbReference>
<dbReference type="Pfam" id="PF02826">
    <property type="entry name" value="2-Hacid_dh_C"/>
    <property type="match status" value="1"/>
</dbReference>
<dbReference type="EC" id="1.1.1.95" evidence="8"/>
<dbReference type="InterPro" id="IPR029752">
    <property type="entry name" value="D-isomer_DH_CS1"/>
</dbReference>
<evidence type="ECO:0000256" key="3">
    <source>
        <dbReference type="ARBA" id="ARBA00023002"/>
    </source>
</evidence>
<evidence type="ECO:0000256" key="1">
    <source>
        <dbReference type="ARBA" id="ARBA00005854"/>
    </source>
</evidence>
<dbReference type="PROSITE" id="PS00671">
    <property type="entry name" value="D_2_HYDROXYACID_DH_3"/>
    <property type="match status" value="1"/>
</dbReference>
<evidence type="ECO:0000259" key="7">
    <source>
        <dbReference type="Pfam" id="PF02826"/>
    </source>
</evidence>
<dbReference type="InterPro" id="IPR050857">
    <property type="entry name" value="D-2-hydroxyacid_DH"/>
</dbReference>
<dbReference type="InterPro" id="IPR006139">
    <property type="entry name" value="D-isomer_2_OHA_DH_cat_dom"/>
</dbReference>
<comment type="similarity">
    <text evidence="1 5">Belongs to the D-isomer specific 2-hydroxyacid dehydrogenase family.</text>
</comment>
<dbReference type="GO" id="GO:0004617">
    <property type="term" value="F:phosphoglycerate dehydrogenase activity"/>
    <property type="evidence" value="ECO:0007669"/>
    <property type="project" value="UniProtKB-EC"/>
</dbReference>
<dbReference type="InterPro" id="IPR006140">
    <property type="entry name" value="D-isomer_DH_NAD-bd"/>
</dbReference>
<protein>
    <submittedName>
        <fullName evidence="8">D-3-phosphoglycerate dehydrogenase</fullName>
        <ecNumber evidence="8">1.1.1.95</ecNumber>
    </submittedName>
</protein>
<name>A0AAE3ZJG6_9ACTN</name>
<keyword evidence="9" id="KW-1185">Reference proteome</keyword>
<reference evidence="8" key="1">
    <citation type="submission" date="2023-07" db="EMBL/GenBank/DDBJ databases">
        <title>Sequencing the genomes of 1000 actinobacteria strains.</title>
        <authorList>
            <person name="Klenk H.-P."/>
        </authorList>
    </citation>
    <scope>NUCLEOTIDE SEQUENCE</scope>
    <source>
        <strain evidence="8">DSM 45977</strain>
    </source>
</reference>
<dbReference type="PANTHER" id="PTHR42789">
    <property type="entry name" value="D-ISOMER SPECIFIC 2-HYDROXYACID DEHYDROGENASE FAMILY PROTEIN (AFU_ORTHOLOGUE AFUA_6G10090)"/>
    <property type="match status" value="1"/>
</dbReference>
<dbReference type="PANTHER" id="PTHR42789:SF1">
    <property type="entry name" value="D-ISOMER SPECIFIC 2-HYDROXYACID DEHYDROGENASE FAMILY PROTEIN (AFU_ORTHOLOGUE AFUA_6G10090)"/>
    <property type="match status" value="1"/>
</dbReference>
<dbReference type="GO" id="GO:0008652">
    <property type="term" value="P:amino acid biosynthetic process"/>
    <property type="evidence" value="ECO:0007669"/>
    <property type="project" value="UniProtKB-KW"/>
</dbReference>
<dbReference type="RefSeq" id="WP_310277057.1">
    <property type="nucleotide sequence ID" value="NZ_JAVDXW010000001.1"/>
</dbReference>